<dbReference type="Gene3D" id="3.90.1560.10">
    <property type="entry name" value="ComB-like"/>
    <property type="match status" value="1"/>
</dbReference>
<dbReference type="InterPro" id="IPR036702">
    <property type="entry name" value="ComB-like_sf"/>
</dbReference>
<name>A0A9X7W1X1_9BACL</name>
<proteinExistence type="predicted"/>
<evidence type="ECO:0000313" key="2">
    <source>
        <dbReference type="Proteomes" id="UP000663505"/>
    </source>
</evidence>
<keyword evidence="2" id="KW-1185">Reference proteome</keyword>
<protein>
    <recommendedName>
        <fullName evidence="3">2-phosphosulfolactate phosphatase</fullName>
    </recommendedName>
</protein>
<dbReference type="GO" id="GO:0050532">
    <property type="term" value="F:2-phosphosulfolactate phosphatase activity"/>
    <property type="evidence" value="ECO:0007669"/>
    <property type="project" value="InterPro"/>
</dbReference>
<evidence type="ECO:0000313" key="1">
    <source>
        <dbReference type="EMBL" id="QSO49226.1"/>
    </source>
</evidence>
<sequence length="63" mass="6623">MSPEAKVAVASFRSVAANLQSTLMDCVSGRELVERGFSADVEIASRMNESAVVPMLVDGAYSA</sequence>
<dbReference type="RefSeq" id="WP_206658537.1">
    <property type="nucleotide sequence ID" value="NZ_CP071182.1"/>
</dbReference>
<gene>
    <name evidence="1" type="ORF">JZ786_10060</name>
</gene>
<dbReference type="SUPFAM" id="SSF142823">
    <property type="entry name" value="ComB-like"/>
    <property type="match status" value="1"/>
</dbReference>
<dbReference type="GO" id="GO:0000287">
    <property type="term" value="F:magnesium ion binding"/>
    <property type="evidence" value="ECO:0007669"/>
    <property type="project" value="InterPro"/>
</dbReference>
<dbReference type="AlphaFoldDB" id="A0A9X7W1X1"/>
<dbReference type="Proteomes" id="UP000663505">
    <property type="component" value="Chromosome"/>
</dbReference>
<reference evidence="1 2" key="1">
    <citation type="submission" date="2021-02" db="EMBL/GenBank/DDBJ databases">
        <title>Alicyclobacillus curvatus sp. nov. and Alicyclobacillus mengziensis sp. nov., two acidophilic bacteria isolated from acid mine drainage.</title>
        <authorList>
            <person name="Huang Y."/>
        </authorList>
    </citation>
    <scope>NUCLEOTIDE SEQUENCE [LARGE SCALE GENOMIC DNA]</scope>
    <source>
        <strain evidence="1 2">S30H14</strain>
    </source>
</reference>
<dbReference type="EMBL" id="CP071182">
    <property type="protein sequence ID" value="QSO49226.1"/>
    <property type="molecule type" value="Genomic_DNA"/>
</dbReference>
<evidence type="ECO:0008006" key="3">
    <source>
        <dbReference type="Google" id="ProtNLM"/>
    </source>
</evidence>
<dbReference type="KEGG" id="afx:JZ786_10060"/>
<organism evidence="1 2">
    <name type="scientific">Alicyclobacillus mengziensis</name>
    <dbReference type="NCBI Taxonomy" id="2931921"/>
    <lineage>
        <taxon>Bacteria</taxon>
        <taxon>Bacillati</taxon>
        <taxon>Bacillota</taxon>
        <taxon>Bacilli</taxon>
        <taxon>Bacillales</taxon>
        <taxon>Alicyclobacillaceae</taxon>
        <taxon>Alicyclobacillus</taxon>
    </lineage>
</organism>
<accession>A0A9X7W1X1</accession>